<evidence type="ECO:0000256" key="1">
    <source>
        <dbReference type="ARBA" id="ARBA00023015"/>
    </source>
</evidence>
<dbReference type="InterPro" id="IPR011051">
    <property type="entry name" value="RmlC_Cupin_sf"/>
</dbReference>
<proteinExistence type="predicted"/>
<keyword evidence="1" id="KW-0805">Transcription regulation</keyword>
<keyword evidence="6" id="KW-1185">Reference proteome</keyword>
<gene>
    <name evidence="5" type="ORF">KFZ73_16480</name>
</gene>
<dbReference type="SUPFAM" id="SSF51182">
    <property type="entry name" value="RmlC-like cupins"/>
    <property type="match status" value="1"/>
</dbReference>
<dbReference type="SMART" id="SM00342">
    <property type="entry name" value="HTH_ARAC"/>
    <property type="match status" value="1"/>
</dbReference>
<name>A0ABS5NFV4_TSUPA</name>
<dbReference type="InterPro" id="IPR050204">
    <property type="entry name" value="AraC_XylS_family_regulators"/>
</dbReference>
<dbReference type="Proteomes" id="UP000676853">
    <property type="component" value="Unassembled WGS sequence"/>
</dbReference>
<evidence type="ECO:0000259" key="4">
    <source>
        <dbReference type="PROSITE" id="PS01124"/>
    </source>
</evidence>
<organism evidence="5 6">
    <name type="scientific">Tsukamurella paurometabola</name>
    <name type="common">Corynebacterium paurometabolum</name>
    <dbReference type="NCBI Taxonomy" id="2061"/>
    <lineage>
        <taxon>Bacteria</taxon>
        <taxon>Bacillati</taxon>
        <taxon>Actinomycetota</taxon>
        <taxon>Actinomycetes</taxon>
        <taxon>Mycobacteriales</taxon>
        <taxon>Tsukamurellaceae</taxon>
        <taxon>Tsukamurella</taxon>
    </lineage>
</organism>
<dbReference type="RefSeq" id="WP_212554380.1">
    <property type="nucleotide sequence ID" value="NZ_JAGXOE010000042.1"/>
</dbReference>
<dbReference type="InterPro" id="IPR018060">
    <property type="entry name" value="HTH_AraC"/>
</dbReference>
<keyword evidence="2" id="KW-0238">DNA-binding</keyword>
<dbReference type="EMBL" id="JAGXOE010000042">
    <property type="protein sequence ID" value="MBS4102828.1"/>
    <property type="molecule type" value="Genomic_DNA"/>
</dbReference>
<dbReference type="Pfam" id="PF12833">
    <property type="entry name" value="HTH_18"/>
    <property type="match status" value="1"/>
</dbReference>
<dbReference type="PROSITE" id="PS01124">
    <property type="entry name" value="HTH_ARAC_FAMILY_2"/>
    <property type="match status" value="1"/>
</dbReference>
<evidence type="ECO:0000313" key="5">
    <source>
        <dbReference type="EMBL" id="MBS4102828.1"/>
    </source>
</evidence>
<dbReference type="Gene3D" id="1.10.10.60">
    <property type="entry name" value="Homeodomain-like"/>
    <property type="match status" value="1"/>
</dbReference>
<evidence type="ECO:0000313" key="6">
    <source>
        <dbReference type="Proteomes" id="UP000676853"/>
    </source>
</evidence>
<protein>
    <submittedName>
        <fullName evidence="5">Helix-turn-helix domain-containing protein</fullName>
    </submittedName>
</protein>
<sequence length="221" mass="23442">MSGWTGTVHLGVGALAYDGPVGTTGRHRHAAWQFLALRSGTVTVTVWPPDGPPQGREGLTAFVIPAGTVHAIGPVAPDAAGITVYLDPDAVPTTLPEAPTEAELRALATARDRLRPVHPYVRSALDVVARRRSETLSLTVVAAEIGVSASHLSRLWRRDLGLAFPAWVRWSRLRAMAERVRDGASITDAAHAAGFADGAHASRVCREMFGLSPQQLLVALG</sequence>
<accession>A0ABS5NFV4</accession>
<comment type="caution">
    <text evidence="5">The sequence shown here is derived from an EMBL/GenBank/DDBJ whole genome shotgun (WGS) entry which is preliminary data.</text>
</comment>
<evidence type="ECO:0000256" key="2">
    <source>
        <dbReference type="ARBA" id="ARBA00023125"/>
    </source>
</evidence>
<evidence type="ECO:0000256" key="3">
    <source>
        <dbReference type="ARBA" id="ARBA00023163"/>
    </source>
</evidence>
<dbReference type="PANTHER" id="PTHR46796">
    <property type="entry name" value="HTH-TYPE TRANSCRIPTIONAL ACTIVATOR RHAS-RELATED"/>
    <property type="match status" value="1"/>
</dbReference>
<reference evidence="5 6" key="1">
    <citation type="submission" date="2021-04" db="EMBL/GenBank/DDBJ databases">
        <title>Whole genome sequence analysis of a thiophenic sulfur metabolizing bacteria.</title>
        <authorList>
            <person name="Akhtar N."/>
            <person name="Akram J."/>
            <person name="Aslam A."/>
        </authorList>
    </citation>
    <scope>NUCLEOTIDE SEQUENCE [LARGE SCALE GENOMIC DNA]</scope>
    <source>
        <strain evidence="5 6">3OW</strain>
    </source>
</reference>
<feature type="domain" description="HTH araC/xylS-type" evidence="4">
    <location>
        <begin position="122"/>
        <end position="219"/>
    </location>
</feature>
<keyword evidence="3" id="KW-0804">Transcription</keyword>